<evidence type="ECO:0000256" key="4">
    <source>
        <dbReference type="SAM" id="Coils"/>
    </source>
</evidence>
<evidence type="ECO:0000256" key="5">
    <source>
        <dbReference type="SAM" id="MobiDB-lite"/>
    </source>
</evidence>
<reference evidence="7" key="1">
    <citation type="submission" date="2022-06" db="EMBL/GenBank/DDBJ databases">
        <authorList>
            <person name="Berger JAMES D."/>
            <person name="Berger JAMES D."/>
        </authorList>
    </citation>
    <scope>NUCLEOTIDE SEQUENCE [LARGE SCALE GENOMIC DNA]</scope>
</reference>
<evidence type="ECO:0000313" key="7">
    <source>
        <dbReference type="Proteomes" id="UP000050795"/>
    </source>
</evidence>
<dbReference type="GO" id="GO:0051726">
    <property type="term" value="P:regulation of cell cycle"/>
    <property type="evidence" value="ECO:0007669"/>
    <property type="project" value="TreeGrafter"/>
</dbReference>
<evidence type="ECO:0000256" key="2">
    <source>
        <dbReference type="ARBA" id="ARBA00006732"/>
    </source>
</evidence>
<dbReference type="InterPro" id="IPR033471">
    <property type="entry name" value="DIRP"/>
</dbReference>
<evidence type="ECO:0000313" key="8">
    <source>
        <dbReference type="WBParaSite" id="TREG1_92410.1"/>
    </source>
</evidence>
<evidence type="ECO:0000256" key="3">
    <source>
        <dbReference type="ARBA" id="ARBA00023242"/>
    </source>
</evidence>
<dbReference type="GO" id="GO:0003677">
    <property type="term" value="F:DNA binding"/>
    <property type="evidence" value="ECO:0007669"/>
    <property type="project" value="TreeGrafter"/>
</dbReference>
<keyword evidence="4" id="KW-0175">Coiled coil</keyword>
<sequence length="625" mass="71089">MSSDAQNYSGDEGEEYNSPYRKNPPRVRKKSRYYDDDYYEPPTSYKPRVLHSPRPQVQAEEMPQKVRKPVKMHKSMIGHMPWRSQMHHPERRLAQANAVRLRNVLKLPKAHKWVFYEWFYSNLDRPLLLGENDFRICLRESFPNVKTRRLSRAHWSLLRRLMGKPRRCSTAFFDEERRSLNEKREKIRTLQTTRSVQLEFLRDLPDDMHVPMPLIIGTKITARVRYPTDGLYTGKVDAIDALRHCYRVTFDKPALGTRSIPDYEVLSILPQETIPLSAYKTQHKASRNLFMSPARLLAQSALQGKRHHLHHHKFGHGAGQGGLGIGGSGDLTVHDCPLCQSEAAAAAAGGSGGAAAGSNTAMRAGFMSGASSLLSTPLKLPAISSGDVAATMGSAALSLNNSEPSGGRLLLNEADIYGGYPMKFLVMVTKLSKILEVKKRCVDELQDLNDEAERKISNKAELSLEFQHNYLTLVMHLERLNKELNQYLAHVLQYANEIAQEHGVTPLEQTSDFKQRCEEDAYEMLSRIRTMRSRKFRDVNLIDLATKLIGMLVQIRTLTEHEESTNDCSSIQQSLRELKSSLHCSNIQVFEDRVEVAIRYVMGGMCSLSNLNSFLYKHPRHLQYL</sequence>
<dbReference type="PANTHER" id="PTHR21689:SF2">
    <property type="entry name" value="PROTEIN LIN-9 HOMOLOG"/>
    <property type="match status" value="1"/>
</dbReference>
<dbReference type="Pfam" id="PF06584">
    <property type="entry name" value="DIRP"/>
    <property type="match status" value="1"/>
</dbReference>
<dbReference type="GO" id="GO:0005654">
    <property type="term" value="C:nucleoplasm"/>
    <property type="evidence" value="ECO:0007669"/>
    <property type="project" value="TreeGrafter"/>
</dbReference>
<dbReference type="AlphaFoldDB" id="A0AA85KJU2"/>
<proteinExistence type="inferred from homology"/>
<dbReference type="GO" id="GO:0006351">
    <property type="term" value="P:DNA-templated transcription"/>
    <property type="evidence" value="ECO:0007669"/>
    <property type="project" value="InterPro"/>
</dbReference>
<dbReference type="InterPro" id="IPR010561">
    <property type="entry name" value="LIN-9/ALY1"/>
</dbReference>
<dbReference type="Proteomes" id="UP000050795">
    <property type="component" value="Unassembled WGS sequence"/>
</dbReference>
<evidence type="ECO:0000256" key="1">
    <source>
        <dbReference type="ARBA" id="ARBA00004123"/>
    </source>
</evidence>
<feature type="coiled-coil region" evidence="4">
    <location>
        <begin position="431"/>
        <end position="497"/>
    </location>
</feature>
<feature type="domain" description="DIRP" evidence="6">
    <location>
        <begin position="119"/>
        <end position="226"/>
    </location>
</feature>
<name>A0AA85KJU2_TRIRE</name>
<organism evidence="7 8">
    <name type="scientific">Trichobilharzia regenti</name>
    <name type="common">Nasal bird schistosome</name>
    <dbReference type="NCBI Taxonomy" id="157069"/>
    <lineage>
        <taxon>Eukaryota</taxon>
        <taxon>Metazoa</taxon>
        <taxon>Spiralia</taxon>
        <taxon>Lophotrochozoa</taxon>
        <taxon>Platyhelminthes</taxon>
        <taxon>Trematoda</taxon>
        <taxon>Digenea</taxon>
        <taxon>Strigeidida</taxon>
        <taxon>Schistosomatoidea</taxon>
        <taxon>Schistosomatidae</taxon>
        <taxon>Trichobilharzia</taxon>
    </lineage>
</organism>
<evidence type="ECO:0000259" key="6">
    <source>
        <dbReference type="SMART" id="SM01135"/>
    </source>
</evidence>
<dbReference type="PANTHER" id="PTHR21689">
    <property type="entry name" value="LIN-9"/>
    <property type="match status" value="1"/>
</dbReference>
<keyword evidence="3" id="KW-0539">Nucleus</keyword>
<keyword evidence="7" id="KW-1185">Reference proteome</keyword>
<dbReference type="InterPro" id="IPR045831">
    <property type="entry name" value="LIN9_C"/>
</dbReference>
<reference evidence="8" key="2">
    <citation type="submission" date="2023-11" db="UniProtKB">
        <authorList>
            <consortium name="WormBaseParasite"/>
        </authorList>
    </citation>
    <scope>IDENTIFICATION</scope>
</reference>
<comment type="subcellular location">
    <subcellularLocation>
        <location evidence="1">Nucleus</location>
    </subcellularLocation>
</comment>
<dbReference type="SMART" id="SM01135">
    <property type="entry name" value="DIRP"/>
    <property type="match status" value="1"/>
</dbReference>
<feature type="region of interest" description="Disordered" evidence="5">
    <location>
        <begin position="1"/>
        <end position="69"/>
    </location>
</feature>
<dbReference type="GO" id="GO:0017053">
    <property type="term" value="C:transcription repressor complex"/>
    <property type="evidence" value="ECO:0007669"/>
    <property type="project" value="InterPro"/>
</dbReference>
<accession>A0AA85KJU2</accession>
<protein>
    <recommendedName>
        <fullName evidence="6">DIRP domain-containing protein</fullName>
    </recommendedName>
</protein>
<dbReference type="GO" id="GO:0006357">
    <property type="term" value="P:regulation of transcription by RNA polymerase II"/>
    <property type="evidence" value="ECO:0007669"/>
    <property type="project" value="TreeGrafter"/>
</dbReference>
<dbReference type="WBParaSite" id="TREG1_92410.1">
    <property type="protein sequence ID" value="TREG1_92410.1"/>
    <property type="gene ID" value="TREG1_92410"/>
</dbReference>
<dbReference type="Pfam" id="PF19438">
    <property type="entry name" value="LIN9_C"/>
    <property type="match status" value="1"/>
</dbReference>
<comment type="similarity">
    <text evidence="2">Belongs to the lin-9 family.</text>
</comment>